<evidence type="ECO:0000256" key="8">
    <source>
        <dbReference type="ARBA" id="ARBA00022909"/>
    </source>
</evidence>
<evidence type="ECO:0000313" key="11">
    <source>
        <dbReference type="EMBL" id="TCL55982.1"/>
    </source>
</evidence>
<dbReference type="AlphaFoldDB" id="A0A4V2QBD5"/>
<evidence type="ECO:0000313" key="12">
    <source>
        <dbReference type="Proteomes" id="UP000295718"/>
    </source>
</evidence>
<evidence type="ECO:0000256" key="6">
    <source>
        <dbReference type="ARBA" id="ARBA00022777"/>
    </source>
</evidence>
<dbReference type="Gene3D" id="3.30.1130.10">
    <property type="match status" value="1"/>
</dbReference>
<dbReference type="STRING" id="1469948.GCA_000732725_00705"/>
<keyword evidence="5" id="KW-0547">Nucleotide-binding</keyword>
<evidence type="ECO:0000256" key="7">
    <source>
        <dbReference type="ARBA" id="ARBA00022840"/>
    </source>
</evidence>
<proteinExistence type="inferred from homology"/>
<dbReference type="Gene3D" id="3.30.70.560">
    <property type="entry name" value="7,8-Dihydro-6-hydroxymethylpterin-pyrophosphokinase HPPK"/>
    <property type="match status" value="1"/>
</dbReference>
<comment type="similarity">
    <text evidence="3">In the N-terminal section; belongs to the DHNA family.</text>
</comment>
<dbReference type="InterPro" id="IPR000550">
    <property type="entry name" value="Hppk"/>
</dbReference>
<dbReference type="GO" id="GO:0016301">
    <property type="term" value="F:kinase activity"/>
    <property type="evidence" value="ECO:0007669"/>
    <property type="project" value="UniProtKB-KW"/>
</dbReference>
<dbReference type="CDD" id="cd00483">
    <property type="entry name" value="HPPK"/>
    <property type="match status" value="1"/>
</dbReference>
<dbReference type="NCBIfam" id="TIGR01498">
    <property type="entry name" value="folK"/>
    <property type="match status" value="1"/>
</dbReference>
<dbReference type="GO" id="GO:0046656">
    <property type="term" value="P:folic acid biosynthetic process"/>
    <property type="evidence" value="ECO:0007669"/>
    <property type="project" value="UniProtKB-UniRule"/>
</dbReference>
<protein>
    <recommendedName>
        <fullName evidence="9">Bifunctional folate synthesis protein</fullName>
    </recommendedName>
    <domain>
        <recommendedName>
            <fullName evidence="9">Dihydroneopterin aldolase</fullName>
            <shortName evidence="9">DHNA</shortName>
            <ecNumber evidence="9">4.1.2.25</ecNumber>
        </recommendedName>
        <alternativeName>
            <fullName evidence="9">7,8-dihydroneopterin aldolase</fullName>
        </alternativeName>
    </domain>
    <domain>
        <recommendedName>
            <fullName evidence="9">2-amino-4-hydroxy-6-hydroxymethyldihydropteridine pyrophosphokinase</fullName>
            <ecNumber evidence="9">2.7.6.3</ecNumber>
        </recommendedName>
        <alternativeName>
            <fullName evidence="9">6-hydroxymethyl-7,8-dihydropterin pyrophosphokinase</fullName>
            <shortName evidence="9">PPPK</shortName>
        </alternativeName>
        <alternativeName>
            <fullName evidence="9">7,8-dihydro-6-hydroxymethylpterin pyrophosphokinase</fullName>
            <shortName evidence="9">HPPK</shortName>
        </alternativeName>
    </domain>
</protein>
<dbReference type="UniPathway" id="UPA00077">
    <property type="reaction ID" value="UER00154"/>
</dbReference>
<dbReference type="SUPFAM" id="SSF55620">
    <property type="entry name" value="Tetrahydrobiopterin biosynthesis enzymes-like"/>
    <property type="match status" value="1"/>
</dbReference>
<dbReference type="SMART" id="SM00905">
    <property type="entry name" value="FolB"/>
    <property type="match status" value="1"/>
</dbReference>
<organism evidence="11 12">
    <name type="scientific">Kineothrix alysoides</name>
    <dbReference type="NCBI Taxonomy" id="1469948"/>
    <lineage>
        <taxon>Bacteria</taxon>
        <taxon>Bacillati</taxon>
        <taxon>Bacillota</taxon>
        <taxon>Clostridia</taxon>
        <taxon>Lachnospirales</taxon>
        <taxon>Lachnospiraceae</taxon>
        <taxon>Kineothrix</taxon>
    </lineage>
</organism>
<comment type="function">
    <text evidence="9">Catalyzes the conversion of 7,8-dihydroneopterin to 6-hydroxymethyl-7,8-dihydropterin.</text>
</comment>
<dbReference type="GO" id="GO:0004150">
    <property type="term" value="F:dihydroneopterin aldolase activity"/>
    <property type="evidence" value="ECO:0007669"/>
    <property type="project" value="UniProtKB-UniRule"/>
</dbReference>
<gene>
    <name evidence="11" type="ORF">EDD76_113120</name>
</gene>
<dbReference type="InterPro" id="IPR006157">
    <property type="entry name" value="FolB_dom"/>
</dbReference>
<dbReference type="OrthoDB" id="9808041at2"/>
<dbReference type="GO" id="GO:0046654">
    <property type="term" value="P:tetrahydrofolate biosynthetic process"/>
    <property type="evidence" value="ECO:0007669"/>
    <property type="project" value="UniProtKB-UniRule"/>
</dbReference>
<dbReference type="RefSeq" id="WP_031389461.1">
    <property type="nucleotide sequence ID" value="NZ_JPNB01000001.1"/>
</dbReference>
<keyword evidence="4" id="KW-0808">Transferase</keyword>
<dbReference type="SUPFAM" id="SSF55083">
    <property type="entry name" value="6-hydroxymethyl-7,8-dihydropterin pyrophosphokinase, HPPK"/>
    <property type="match status" value="1"/>
</dbReference>
<dbReference type="EC" id="2.7.6.3" evidence="9"/>
<comment type="catalytic activity">
    <reaction evidence="1">
        <text>6-hydroxymethyl-7,8-dihydropterin + ATP = (7,8-dihydropterin-6-yl)methyl diphosphate + AMP + H(+)</text>
        <dbReference type="Rhea" id="RHEA:11412"/>
        <dbReference type="ChEBI" id="CHEBI:15378"/>
        <dbReference type="ChEBI" id="CHEBI:30616"/>
        <dbReference type="ChEBI" id="CHEBI:44841"/>
        <dbReference type="ChEBI" id="CHEBI:72950"/>
        <dbReference type="ChEBI" id="CHEBI:456215"/>
        <dbReference type="EC" id="2.7.6.3"/>
    </reaction>
</comment>
<keyword evidence="9" id="KW-0456">Lyase</keyword>
<dbReference type="PANTHER" id="PTHR43071">
    <property type="entry name" value="2-AMINO-4-HYDROXY-6-HYDROXYMETHYLDIHYDROPTERIDINE PYROPHOSPHOKINASE"/>
    <property type="match status" value="1"/>
</dbReference>
<dbReference type="InterPro" id="IPR035907">
    <property type="entry name" value="Hppk_sf"/>
</dbReference>
<evidence type="ECO:0000256" key="1">
    <source>
        <dbReference type="ARBA" id="ARBA00000198"/>
    </source>
</evidence>
<evidence type="ECO:0000256" key="2">
    <source>
        <dbReference type="ARBA" id="ARBA00005051"/>
    </source>
</evidence>
<dbReference type="InterPro" id="IPR006156">
    <property type="entry name" value="Dihydroneopterin_aldolase"/>
</dbReference>
<keyword evidence="8 9" id="KW-0289">Folate biosynthesis</keyword>
<dbReference type="NCBIfam" id="TIGR00525">
    <property type="entry name" value="folB"/>
    <property type="match status" value="1"/>
</dbReference>
<accession>A0A4V2QBD5</accession>
<comment type="similarity">
    <text evidence="9">Belongs to the DHNA family.</text>
</comment>
<comment type="pathway">
    <text evidence="2">Cofactor biosynthesis; tetrahydrofolate biosynthesis; 2-amino-4-hydroxy-6-hydroxymethyl-7,8-dihydropteridine diphosphate from 7,8-dihydroneopterin triphosphate: step 4/4.</text>
</comment>
<dbReference type="PANTHER" id="PTHR43071:SF1">
    <property type="entry name" value="2-AMINO-4-HYDROXY-6-HYDROXYMETHYLDIHYDROPTERIDINE PYROPHOSPHOKINASE"/>
    <property type="match status" value="1"/>
</dbReference>
<dbReference type="CDD" id="cd00534">
    <property type="entry name" value="DHNA_DHNTPE"/>
    <property type="match status" value="1"/>
</dbReference>
<evidence type="ECO:0000256" key="4">
    <source>
        <dbReference type="ARBA" id="ARBA00022679"/>
    </source>
</evidence>
<keyword evidence="12" id="KW-1185">Reference proteome</keyword>
<name>A0A4V2QBD5_9FIRM</name>
<evidence type="ECO:0000259" key="10">
    <source>
        <dbReference type="SMART" id="SM00905"/>
    </source>
</evidence>
<dbReference type="GO" id="GO:0005524">
    <property type="term" value="F:ATP binding"/>
    <property type="evidence" value="ECO:0007669"/>
    <property type="project" value="UniProtKB-KW"/>
</dbReference>
<sequence>MENKYSDEIKIENLEVFAHHGVYPEETQNGQNFYINAALYIETRKAGQKDDLLLSVNYGEVCHFMNDYMKSHTYKLIESVAENMAQEVLLSFPLIREIKLEVRKPYAPVGLPFESVSVKIRRGWHTIYLALGSSMGKREEYIEGAIASMREEPKIRVKRVSDIIRTAPYGGTAKEEFLNGALEAETLFTPEELLDYLHTLEENAGRERTVHWGDRTLDLDIIFYDDIVMSTDKITIPHKDMQNRDFVLVPLAQIDPYIWHPLRHKTVSALLKELQK</sequence>
<dbReference type="Pfam" id="PF01288">
    <property type="entry name" value="HPPK"/>
    <property type="match status" value="1"/>
</dbReference>
<feature type="domain" description="Dihydroneopterin aldolase/epimerase" evidence="10">
    <location>
        <begin position="9"/>
        <end position="122"/>
    </location>
</feature>
<dbReference type="EMBL" id="SLUO01000013">
    <property type="protein sequence ID" value="TCL55982.1"/>
    <property type="molecule type" value="Genomic_DNA"/>
</dbReference>
<comment type="catalytic activity">
    <reaction evidence="9">
        <text>7,8-dihydroneopterin = 6-hydroxymethyl-7,8-dihydropterin + glycolaldehyde</text>
        <dbReference type="Rhea" id="RHEA:10540"/>
        <dbReference type="ChEBI" id="CHEBI:17001"/>
        <dbReference type="ChEBI" id="CHEBI:17071"/>
        <dbReference type="ChEBI" id="CHEBI:44841"/>
        <dbReference type="EC" id="4.1.2.25"/>
    </reaction>
</comment>
<reference evidence="11 12" key="1">
    <citation type="submission" date="2019-03" db="EMBL/GenBank/DDBJ databases">
        <title>Genomic Encyclopedia of Type Strains, Phase IV (KMG-IV): sequencing the most valuable type-strain genomes for metagenomic binning, comparative biology and taxonomic classification.</title>
        <authorList>
            <person name="Goeker M."/>
        </authorList>
    </citation>
    <scope>NUCLEOTIDE SEQUENCE [LARGE SCALE GENOMIC DNA]</scope>
    <source>
        <strain evidence="11 12">DSM 100556</strain>
    </source>
</reference>
<dbReference type="Pfam" id="PF02152">
    <property type="entry name" value="FolB"/>
    <property type="match status" value="1"/>
</dbReference>
<dbReference type="EC" id="4.1.2.25" evidence="9"/>
<dbReference type="InterPro" id="IPR043133">
    <property type="entry name" value="GTP-CH-I_C/QueF"/>
</dbReference>
<dbReference type="Proteomes" id="UP000295718">
    <property type="component" value="Unassembled WGS sequence"/>
</dbReference>
<comment type="pathway">
    <text evidence="9">Cofactor biosynthesis; tetrahydrofolate biosynthesis; 2-amino-4-hydroxy-6-hydroxymethyl-7,8-dihydropteridine diphosphate from 7,8-dihydroneopterin triphosphate: step 3/4.</text>
</comment>
<keyword evidence="6 11" id="KW-0418">Kinase</keyword>
<evidence type="ECO:0000256" key="5">
    <source>
        <dbReference type="ARBA" id="ARBA00022741"/>
    </source>
</evidence>
<dbReference type="NCBIfam" id="TIGR00526">
    <property type="entry name" value="folB_dom"/>
    <property type="match status" value="1"/>
</dbReference>
<comment type="caution">
    <text evidence="11">The sequence shown here is derived from an EMBL/GenBank/DDBJ whole genome shotgun (WGS) entry which is preliminary data.</text>
</comment>
<keyword evidence="7" id="KW-0067">ATP-binding</keyword>
<dbReference type="GO" id="GO:0003848">
    <property type="term" value="F:2-amino-4-hydroxy-6-hydroxymethyldihydropteridine diphosphokinase activity"/>
    <property type="evidence" value="ECO:0007669"/>
    <property type="project" value="UniProtKB-EC"/>
</dbReference>
<evidence type="ECO:0000256" key="3">
    <source>
        <dbReference type="ARBA" id="ARBA00009640"/>
    </source>
</evidence>
<evidence type="ECO:0000256" key="9">
    <source>
        <dbReference type="RuleBase" id="RU362079"/>
    </source>
</evidence>